<dbReference type="AlphaFoldDB" id="A0A7R7IC56"/>
<dbReference type="RefSeq" id="WP_271714824.1">
    <property type="nucleotide sequence ID" value="NZ_AP024169.1"/>
</dbReference>
<name>A0A7R7IC56_9FIRM</name>
<gene>
    <name evidence="2" type="ORF">bsdtb5_08490</name>
</gene>
<dbReference type="EMBL" id="AP024169">
    <property type="protein sequence ID" value="BCN29554.1"/>
    <property type="molecule type" value="Genomic_DNA"/>
</dbReference>
<keyword evidence="3" id="KW-1185">Reference proteome</keyword>
<evidence type="ECO:0000259" key="1">
    <source>
        <dbReference type="Pfam" id="PF14206"/>
    </source>
</evidence>
<dbReference type="KEGG" id="ahb:bsdtb5_08490"/>
<dbReference type="Pfam" id="PF14206">
    <property type="entry name" value="Cys_rich_CPCC"/>
    <property type="match status" value="1"/>
</dbReference>
<dbReference type="Proteomes" id="UP000595897">
    <property type="component" value="Chromosome"/>
</dbReference>
<evidence type="ECO:0000313" key="2">
    <source>
        <dbReference type="EMBL" id="BCN29554.1"/>
    </source>
</evidence>
<proteinExistence type="predicted"/>
<organism evidence="2 3">
    <name type="scientific">Anaeromicropila herbilytica</name>
    <dbReference type="NCBI Taxonomy" id="2785025"/>
    <lineage>
        <taxon>Bacteria</taxon>
        <taxon>Bacillati</taxon>
        <taxon>Bacillota</taxon>
        <taxon>Clostridia</taxon>
        <taxon>Lachnospirales</taxon>
        <taxon>Lachnospiraceae</taxon>
        <taxon>Anaeromicropila</taxon>
    </lineage>
</organism>
<reference evidence="2 3" key="1">
    <citation type="submission" date="2020-11" db="EMBL/GenBank/DDBJ databases">
        <title>Draft genome sequencing of a Lachnospiraceae strain isolated from anoxic soil subjected to BSD treatment.</title>
        <authorList>
            <person name="Uek A."/>
            <person name="Tonouchi A."/>
        </authorList>
    </citation>
    <scope>NUCLEOTIDE SEQUENCE [LARGE SCALE GENOMIC DNA]</scope>
    <source>
        <strain evidence="2 3">TB5</strain>
    </source>
</reference>
<evidence type="ECO:0000313" key="3">
    <source>
        <dbReference type="Proteomes" id="UP000595897"/>
    </source>
</evidence>
<feature type="domain" description="Cysteine-rich CPCC" evidence="1">
    <location>
        <begin position="3"/>
        <end position="78"/>
    </location>
</feature>
<dbReference type="InterPro" id="IPR025983">
    <property type="entry name" value="Cys_rich_CPCC"/>
</dbReference>
<accession>A0A7R7IC56</accession>
<sequence length="83" mass="9617">MKYRCPCCGYYTFDEKPNGSYDICEVCFWEDDPIQFDDETYEGGANHVSLLQAKCNFVEYGACERTMLSYVRKPNKDELSGID</sequence>
<protein>
    <submittedName>
        <fullName evidence="2">Membrane protein</fullName>
    </submittedName>
</protein>